<gene>
    <name evidence="2" type="ORF">F7725_006892</name>
</gene>
<dbReference type="EMBL" id="JAAKFY010000020">
    <property type="protein sequence ID" value="KAF3841030.1"/>
    <property type="molecule type" value="Genomic_DNA"/>
</dbReference>
<accession>A0A7J5XV64</accession>
<keyword evidence="3" id="KW-1185">Reference proteome</keyword>
<evidence type="ECO:0000313" key="2">
    <source>
        <dbReference type="EMBL" id="KAF3841030.1"/>
    </source>
</evidence>
<dbReference type="AlphaFoldDB" id="A0A7J5XV64"/>
<name>A0A7J5XV64_DISMA</name>
<proteinExistence type="predicted"/>
<comment type="caution">
    <text evidence="2">The sequence shown here is derived from an EMBL/GenBank/DDBJ whole genome shotgun (WGS) entry which is preliminary data.</text>
</comment>
<feature type="compositionally biased region" description="Polar residues" evidence="1">
    <location>
        <begin position="13"/>
        <end position="34"/>
    </location>
</feature>
<evidence type="ECO:0000256" key="1">
    <source>
        <dbReference type="SAM" id="MobiDB-lite"/>
    </source>
</evidence>
<organism evidence="2 3">
    <name type="scientific">Dissostichus mawsoni</name>
    <name type="common">Antarctic cod</name>
    <dbReference type="NCBI Taxonomy" id="36200"/>
    <lineage>
        <taxon>Eukaryota</taxon>
        <taxon>Metazoa</taxon>
        <taxon>Chordata</taxon>
        <taxon>Craniata</taxon>
        <taxon>Vertebrata</taxon>
        <taxon>Euteleostomi</taxon>
        <taxon>Actinopterygii</taxon>
        <taxon>Neopterygii</taxon>
        <taxon>Teleostei</taxon>
        <taxon>Neoteleostei</taxon>
        <taxon>Acanthomorphata</taxon>
        <taxon>Eupercaria</taxon>
        <taxon>Perciformes</taxon>
        <taxon>Notothenioidei</taxon>
        <taxon>Nototheniidae</taxon>
        <taxon>Dissostichus</taxon>
    </lineage>
</organism>
<sequence>MFGNRAAVRRAGDQTSHSARCYTSSHGSLKASQGSLGGSEELRTSCLSTQLAQSFRGLHRGLWRNCVI</sequence>
<reference evidence="2 3" key="1">
    <citation type="submission" date="2020-03" db="EMBL/GenBank/DDBJ databases">
        <title>Dissostichus mawsoni Genome sequencing and assembly.</title>
        <authorList>
            <person name="Park H."/>
        </authorList>
    </citation>
    <scope>NUCLEOTIDE SEQUENCE [LARGE SCALE GENOMIC DNA]</scope>
    <source>
        <strain evidence="2">DM0001</strain>
        <tissue evidence="2">Muscle</tissue>
    </source>
</reference>
<dbReference type="Proteomes" id="UP000518266">
    <property type="component" value="Unassembled WGS sequence"/>
</dbReference>
<evidence type="ECO:0000313" key="3">
    <source>
        <dbReference type="Proteomes" id="UP000518266"/>
    </source>
</evidence>
<feature type="region of interest" description="Disordered" evidence="1">
    <location>
        <begin position="1"/>
        <end position="39"/>
    </location>
</feature>
<protein>
    <submittedName>
        <fullName evidence="2">Uncharacterized protein</fullName>
    </submittedName>
</protein>